<dbReference type="EMBL" id="AZBU02000002">
    <property type="protein sequence ID" value="TKR93147.1"/>
    <property type="molecule type" value="Genomic_DNA"/>
</dbReference>
<reference evidence="2 3" key="2">
    <citation type="journal article" date="2019" name="G3 (Bethesda)">
        <title>Hybrid Assembly of the Genome of the Entomopathogenic Nematode Steinernema carpocapsae Identifies the X-Chromosome.</title>
        <authorList>
            <person name="Serra L."/>
            <person name="Macchietto M."/>
            <person name="Macias-Munoz A."/>
            <person name="McGill C.J."/>
            <person name="Rodriguez I.M."/>
            <person name="Rodriguez B."/>
            <person name="Murad R."/>
            <person name="Mortazavi A."/>
        </authorList>
    </citation>
    <scope>NUCLEOTIDE SEQUENCE [LARGE SCALE GENOMIC DNA]</scope>
    <source>
        <strain evidence="2 3">ALL</strain>
    </source>
</reference>
<feature type="chain" id="PRO_5020621249" evidence="1">
    <location>
        <begin position="16"/>
        <end position="293"/>
    </location>
</feature>
<gene>
    <name evidence="2" type="ORF">L596_007653</name>
</gene>
<dbReference type="AlphaFoldDB" id="A0A4U5PA10"/>
<proteinExistence type="predicted"/>
<keyword evidence="3" id="KW-1185">Reference proteome</keyword>
<keyword evidence="1" id="KW-0732">Signal</keyword>
<feature type="signal peptide" evidence="1">
    <location>
        <begin position="1"/>
        <end position="15"/>
    </location>
</feature>
<evidence type="ECO:0000313" key="3">
    <source>
        <dbReference type="Proteomes" id="UP000298663"/>
    </source>
</evidence>
<evidence type="ECO:0000313" key="2">
    <source>
        <dbReference type="EMBL" id="TKR93147.1"/>
    </source>
</evidence>
<evidence type="ECO:0000256" key="1">
    <source>
        <dbReference type="SAM" id="SignalP"/>
    </source>
</evidence>
<dbReference type="OrthoDB" id="5877837at2759"/>
<organism evidence="2 3">
    <name type="scientific">Steinernema carpocapsae</name>
    <name type="common">Entomopathogenic nematode</name>
    <dbReference type="NCBI Taxonomy" id="34508"/>
    <lineage>
        <taxon>Eukaryota</taxon>
        <taxon>Metazoa</taxon>
        <taxon>Ecdysozoa</taxon>
        <taxon>Nematoda</taxon>
        <taxon>Chromadorea</taxon>
        <taxon>Rhabditida</taxon>
        <taxon>Tylenchina</taxon>
        <taxon>Panagrolaimomorpha</taxon>
        <taxon>Strongyloidoidea</taxon>
        <taxon>Steinernematidae</taxon>
        <taxon>Steinernema</taxon>
    </lineage>
</organism>
<sequence>MFPLFLLCLCLEAEAIWPFTSSSSSEVSNSLLPGTQRIPQSFSGFVGNIPNVNHFDIEAITKNAAIRTNQDSAMMSQLGQMVAAKRVPTTGEAEILSTNVDVMMPRNGGGSLLRSTSGPEFESDELRNLLQANAFGQQSRNLQMAKLSNPLLLGGLGGSQLPLQSNGADFIQLQRDFLLQQQLSNGMLPNSGSRFPFSDPRPLNPVPFLGTRKLTPIIPQTKSFVRDIESDHEFSSFEPVRRPLQQPRPVRVRNDAFSENYDLDSEFGRNENRGIVDSISDGFGSRVPRSKLF</sequence>
<comment type="caution">
    <text evidence="2">The sequence shown here is derived from an EMBL/GenBank/DDBJ whole genome shotgun (WGS) entry which is preliminary data.</text>
</comment>
<accession>A0A4U5PA10</accession>
<dbReference type="Proteomes" id="UP000298663">
    <property type="component" value="Unassembled WGS sequence"/>
</dbReference>
<name>A0A4U5PA10_STECR</name>
<reference evidence="2 3" key="1">
    <citation type="journal article" date="2015" name="Genome Biol.">
        <title>Comparative genomics of Steinernema reveals deeply conserved gene regulatory networks.</title>
        <authorList>
            <person name="Dillman A.R."/>
            <person name="Macchietto M."/>
            <person name="Porter C.F."/>
            <person name="Rogers A."/>
            <person name="Williams B."/>
            <person name="Antoshechkin I."/>
            <person name="Lee M.M."/>
            <person name="Goodwin Z."/>
            <person name="Lu X."/>
            <person name="Lewis E.E."/>
            <person name="Goodrich-Blair H."/>
            <person name="Stock S.P."/>
            <person name="Adams B.J."/>
            <person name="Sternberg P.W."/>
            <person name="Mortazavi A."/>
        </authorList>
    </citation>
    <scope>NUCLEOTIDE SEQUENCE [LARGE SCALE GENOMIC DNA]</scope>
    <source>
        <strain evidence="2 3">ALL</strain>
    </source>
</reference>
<protein>
    <submittedName>
        <fullName evidence="2">Uncharacterized protein</fullName>
    </submittedName>
</protein>